<feature type="domain" description="GLUE N-terminal" evidence="6">
    <location>
        <begin position="5"/>
        <end position="195"/>
    </location>
</feature>
<dbReference type="GO" id="GO:0005681">
    <property type="term" value="C:spliceosomal complex"/>
    <property type="evidence" value="ECO:0007669"/>
    <property type="project" value="TreeGrafter"/>
</dbReference>
<dbReference type="GO" id="GO:0032266">
    <property type="term" value="F:phosphatidylinositol-3-phosphate binding"/>
    <property type="evidence" value="ECO:0007669"/>
    <property type="project" value="InterPro"/>
</dbReference>
<dbReference type="GO" id="GO:0005829">
    <property type="term" value="C:cytosol"/>
    <property type="evidence" value="ECO:0007669"/>
    <property type="project" value="TreeGrafter"/>
</dbReference>
<dbReference type="Gene3D" id="2.30.29.30">
    <property type="entry name" value="Pleckstrin-homology domain (PH domain)/Phosphotyrosine-binding domain (PTB)"/>
    <property type="match status" value="1"/>
</dbReference>
<comment type="caution">
    <text evidence="7">The sequence shown here is derived from an EMBL/GenBank/DDBJ whole genome shotgun (WGS) entry which is preliminary data.</text>
</comment>
<dbReference type="Proteomes" id="UP001146793">
    <property type="component" value="Unassembled WGS sequence"/>
</dbReference>
<comment type="subcellular location">
    <subcellularLocation>
        <location evidence="2">Cytoplasm</location>
    </subcellularLocation>
    <subcellularLocation>
        <location evidence="1">Nucleus</location>
    </subcellularLocation>
</comment>
<feature type="compositionally biased region" description="Basic and acidic residues" evidence="5">
    <location>
        <begin position="169"/>
        <end position="179"/>
    </location>
</feature>
<evidence type="ECO:0000256" key="2">
    <source>
        <dbReference type="ARBA" id="ARBA00004496"/>
    </source>
</evidence>
<dbReference type="GO" id="GO:0043130">
    <property type="term" value="F:ubiquitin binding"/>
    <property type="evidence" value="ECO:0007669"/>
    <property type="project" value="InterPro"/>
</dbReference>
<evidence type="ECO:0000256" key="4">
    <source>
        <dbReference type="ARBA" id="ARBA00023242"/>
    </source>
</evidence>
<proteinExistence type="predicted"/>
<dbReference type="GO" id="GO:0045292">
    <property type="term" value="P:mRNA cis splicing, via spliceosome"/>
    <property type="evidence" value="ECO:0007669"/>
    <property type="project" value="TreeGrafter"/>
</dbReference>
<reference evidence="7" key="1">
    <citation type="submission" date="2022-08" db="EMBL/GenBank/DDBJ databases">
        <title>Novel sulphate-reducing endosymbionts in the free-living metamonad Anaeramoeba.</title>
        <authorList>
            <person name="Jerlstrom-Hultqvist J."/>
            <person name="Cepicka I."/>
            <person name="Gallot-Lavallee L."/>
            <person name="Salas-Leiva D."/>
            <person name="Curtis B.A."/>
            <person name="Zahonova K."/>
            <person name="Pipaliya S."/>
            <person name="Dacks J."/>
            <person name="Roger A.J."/>
        </authorList>
    </citation>
    <scope>NUCLEOTIDE SEQUENCE</scope>
    <source>
        <strain evidence="7">Busselton2</strain>
    </source>
</reference>
<dbReference type="PANTHER" id="PTHR21399:SF0">
    <property type="entry name" value="METHYLOSOME SUBUNIT PICLN"/>
    <property type="match status" value="1"/>
</dbReference>
<evidence type="ECO:0000256" key="3">
    <source>
        <dbReference type="ARBA" id="ARBA00022490"/>
    </source>
</evidence>
<feature type="region of interest" description="Disordered" evidence="5">
    <location>
        <begin position="131"/>
        <end position="195"/>
    </location>
</feature>
<keyword evidence="3" id="KW-0963">Cytoplasm</keyword>
<dbReference type="PANTHER" id="PTHR21399">
    <property type="entry name" value="CHLORIDE CONDUCTANCE REGULATORY PROTEIN ICLN"/>
    <property type="match status" value="1"/>
</dbReference>
<evidence type="ECO:0000256" key="5">
    <source>
        <dbReference type="SAM" id="MobiDB-lite"/>
    </source>
</evidence>
<evidence type="ECO:0000259" key="6">
    <source>
        <dbReference type="PROSITE" id="PS51495"/>
    </source>
</evidence>
<dbReference type="Pfam" id="PF03517">
    <property type="entry name" value="Voldacs"/>
    <property type="match status" value="1"/>
</dbReference>
<organism evidence="7 8">
    <name type="scientific">Anaeramoeba flamelloides</name>
    <dbReference type="NCBI Taxonomy" id="1746091"/>
    <lineage>
        <taxon>Eukaryota</taxon>
        <taxon>Metamonada</taxon>
        <taxon>Anaeramoebidae</taxon>
        <taxon>Anaeramoeba</taxon>
    </lineage>
</organism>
<accession>A0AAV8AIH7</accession>
<dbReference type="InterPro" id="IPR021648">
    <property type="entry name" value="GLUE_dom"/>
</dbReference>
<dbReference type="SUPFAM" id="SSF50729">
    <property type="entry name" value="PH domain-like"/>
    <property type="match status" value="1"/>
</dbReference>
<feature type="compositionally biased region" description="Acidic residues" evidence="5">
    <location>
        <begin position="149"/>
        <end position="161"/>
    </location>
</feature>
<dbReference type="PROSITE" id="PS51495">
    <property type="entry name" value="GLUE"/>
    <property type="match status" value="1"/>
</dbReference>
<feature type="compositionally biased region" description="Acidic residues" evidence="5">
    <location>
        <begin position="185"/>
        <end position="195"/>
    </location>
</feature>
<dbReference type="InterPro" id="IPR039924">
    <property type="entry name" value="ICln/Lot5/Saf5"/>
</dbReference>
<dbReference type="AlphaFoldDB" id="A0AAV8AIH7"/>
<name>A0AAV8AIH7_9EUKA</name>
<evidence type="ECO:0000256" key="1">
    <source>
        <dbReference type="ARBA" id="ARBA00004123"/>
    </source>
</evidence>
<dbReference type="GO" id="GO:0000387">
    <property type="term" value="P:spliceosomal snRNP assembly"/>
    <property type="evidence" value="ECO:0007669"/>
    <property type="project" value="TreeGrafter"/>
</dbReference>
<dbReference type="EMBL" id="JANTQA010000008">
    <property type="protein sequence ID" value="KAJ3452745.1"/>
    <property type="molecule type" value="Genomic_DNA"/>
</dbReference>
<dbReference type="InterPro" id="IPR011993">
    <property type="entry name" value="PH-like_dom_sf"/>
</dbReference>
<evidence type="ECO:0000313" key="8">
    <source>
        <dbReference type="Proteomes" id="UP001146793"/>
    </source>
</evidence>
<evidence type="ECO:0000313" key="7">
    <source>
        <dbReference type="EMBL" id="KAJ3452745.1"/>
    </source>
</evidence>
<dbReference type="GO" id="GO:0034715">
    <property type="term" value="C:pICln-Sm protein complex"/>
    <property type="evidence" value="ECO:0007669"/>
    <property type="project" value="TreeGrafter"/>
</dbReference>
<sequence length="195" mass="22499">MVILLPEIKEKKPVLLLEETILLELDQIEMYIVDASYSSGTLYVTSRRVIWISDSNKGSYSISCRSIVIHGVSRLDENEKSSFPSCVVCQIENESELEPFCSIENNYVTVRFIPSNEDSLQEMYKAFSKAAELNPDPKNREDESSLSDNEYENENENENDEQQVMLPKDAFENFMKKLEVNGQFEDPEEEDDEKN</sequence>
<protein>
    <submittedName>
        <fullName evidence="7">Chloride conductance regulatory protein icln</fullName>
    </submittedName>
</protein>
<keyword evidence="4" id="KW-0539">Nucleus</keyword>
<gene>
    <name evidence="7" type="ORF">M0812_04520</name>
</gene>